<sequence length="194" mass="22241">MGLGNICISSSIFKSAAHEINGDFSHLILKIVWKHIAPCILIFFWWAINIVRPAIRHGNHHHQVFILDRFFIKFRTRCWQVININKIDLFDMIDIVNRAHQRGCQDNGCGLHCKLKRLCLVLFASVILIAAANHIDCHFAGIEIRTFSQKVSERGVINLFYLRIINGDIHCAFARQGKFWGFINNTIGIDCCIA</sequence>
<evidence type="ECO:0000313" key="2">
    <source>
        <dbReference type="Proteomes" id="UP000189670"/>
    </source>
</evidence>
<comment type="caution">
    <text evidence="1">The sequence shown here is derived from an EMBL/GenBank/DDBJ whole genome shotgun (WGS) entry which is preliminary data.</text>
</comment>
<proteinExistence type="predicted"/>
<accession>A0A1V1PHC6</accession>
<dbReference type="EMBL" id="ATBP01000017">
    <property type="protein sequence ID" value="ETR74206.1"/>
    <property type="molecule type" value="Genomic_DNA"/>
</dbReference>
<dbReference type="AlphaFoldDB" id="A0A1V1PHC6"/>
<organism evidence="1 2">
    <name type="scientific">Candidatus Magnetoglobus multicellularis str. Araruama</name>
    <dbReference type="NCBI Taxonomy" id="890399"/>
    <lineage>
        <taxon>Bacteria</taxon>
        <taxon>Pseudomonadati</taxon>
        <taxon>Thermodesulfobacteriota</taxon>
        <taxon>Desulfobacteria</taxon>
        <taxon>Desulfobacterales</taxon>
        <taxon>Desulfobacteraceae</taxon>
        <taxon>Candidatus Magnetoglobus</taxon>
    </lineage>
</organism>
<name>A0A1V1PHC6_9BACT</name>
<gene>
    <name evidence="1" type="ORF">OMM_00378</name>
</gene>
<protein>
    <submittedName>
        <fullName evidence="1">Uncharacterized protein</fullName>
    </submittedName>
</protein>
<dbReference type="Proteomes" id="UP000189670">
    <property type="component" value="Unassembled WGS sequence"/>
</dbReference>
<evidence type="ECO:0000313" key="1">
    <source>
        <dbReference type="EMBL" id="ETR74206.1"/>
    </source>
</evidence>
<reference evidence="2" key="1">
    <citation type="submission" date="2012-11" db="EMBL/GenBank/DDBJ databases">
        <authorList>
            <person name="Lucero-Rivera Y.E."/>
            <person name="Tovar-Ramirez D."/>
        </authorList>
    </citation>
    <scope>NUCLEOTIDE SEQUENCE [LARGE SCALE GENOMIC DNA]</scope>
    <source>
        <strain evidence="2">Araruama</strain>
    </source>
</reference>